<dbReference type="PROSITE" id="PS51257">
    <property type="entry name" value="PROKAR_LIPOPROTEIN"/>
    <property type="match status" value="1"/>
</dbReference>
<dbReference type="EMBL" id="JAACYS010000018">
    <property type="protein sequence ID" value="NCU17286.1"/>
    <property type="molecule type" value="Genomic_DNA"/>
</dbReference>
<dbReference type="InterPro" id="IPR025623">
    <property type="entry name" value="YusW"/>
</dbReference>
<keyword evidence="4" id="KW-1185">Reference proteome</keyword>
<dbReference type="Pfam" id="PF14039">
    <property type="entry name" value="YusW"/>
    <property type="match status" value="1"/>
</dbReference>
<protein>
    <recommendedName>
        <fullName evidence="5">YusW-like protein</fullName>
    </recommendedName>
</protein>
<organism evidence="3 4">
    <name type="scientific">Pallidibacillus pasinlerensis</name>
    <dbReference type="NCBI Taxonomy" id="2703818"/>
    <lineage>
        <taxon>Bacteria</taxon>
        <taxon>Bacillati</taxon>
        <taxon>Bacillota</taxon>
        <taxon>Bacilli</taxon>
        <taxon>Bacillales</taxon>
        <taxon>Bacillaceae</taxon>
        <taxon>Pallidibacillus</taxon>
    </lineage>
</organism>
<accession>A0ABX0A452</accession>
<name>A0ABX0A452_9BACI</name>
<feature type="signal peptide" evidence="2">
    <location>
        <begin position="1"/>
        <end position="19"/>
    </location>
</feature>
<gene>
    <name evidence="3" type="ORF">GW534_05800</name>
</gene>
<evidence type="ECO:0000313" key="3">
    <source>
        <dbReference type="EMBL" id="NCU17286.1"/>
    </source>
</evidence>
<reference evidence="3 4" key="1">
    <citation type="submission" date="2020-01" db="EMBL/GenBank/DDBJ databases">
        <title>A novel Bacillus sp. from Pasinler.</title>
        <authorList>
            <person name="Adiguzel A."/>
            <person name="Ay H."/>
            <person name="Baltaci M.O."/>
        </authorList>
    </citation>
    <scope>NUCLEOTIDE SEQUENCE [LARGE SCALE GENOMIC DNA]</scope>
    <source>
        <strain evidence="3 4">P1</strain>
    </source>
</reference>
<dbReference type="RefSeq" id="WP_161920120.1">
    <property type="nucleotide sequence ID" value="NZ_JAACYS010000018.1"/>
</dbReference>
<evidence type="ECO:0000256" key="2">
    <source>
        <dbReference type="SAM" id="SignalP"/>
    </source>
</evidence>
<feature type="region of interest" description="Disordered" evidence="1">
    <location>
        <begin position="27"/>
        <end position="74"/>
    </location>
</feature>
<evidence type="ECO:0000313" key="4">
    <source>
        <dbReference type="Proteomes" id="UP000743899"/>
    </source>
</evidence>
<feature type="chain" id="PRO_5046953889" description="YusW-like protein" evidence="2">
    <location>
        <begin position="20"/>
        <end position="180"/>
    </location>
</feature>
<sequence length="180" mass="20558">MKKHVLLLTIILGMFILFGCNNDDDKVTNPPNDAPVENENANQNMNQTGLDDQTNDVDDNQATDDANQNGMQSGSKIHFTSFDLDIDYPDNKEFDIDYENDADGMEAEVKDTVKGNEHLQGDDAFNRIRPVFESFTFDKNSPDDEVISQVLKAFDLDDNFIEFELEIDFEDGTKKEYLRR</sequence>
<evidence type="ECO:0000256" key="1">
    <source>
        <dbReference type="SAM" id="MobiDB-lite"/>
    </source>
</evidence>
<feature type="compositionally biased region" description="Acidic residues" evidence="1">
    <location>
        <begin position="53"/>
        <end position="62"/>
    </location>
</feature>
<feature type="compositionally biased region" description="Polar residues" evidence="1">
    <location>
        <begin position="39"/>
        <end position="50"/>
    </location>
</feature>
<evidence type="ECO:0008006" key="5">
    <source>
        <dbReference type="Google" id="ProtNLM"/>
    </source>
</evidence>
<proteinExistence type="predicted"/>
<keyword evidence="2" id="KW-0732">Signal</keyword>
<comment type="caution">
    <text evidence="3">The sequence shown here is derived from an EMBL/GenBank/DDBJ whole genome shotgun (WGS) entry which is preliminary data.</text>
</comment>
<dbReference type="Proteomes" id="UP000743899">
    <property type="component" value="Unassembled WGS sequence"/>
</dbReference>